<dbReference type="EMBL" id="JAQLGM010000026">
    <property type="protein sequence ID" value="MDB2000834.1"/>
    <property type="molecule type" value="Genomic_DNA"/>
</dbReference>
<proteinExistence type="predicted"/>
<keyword evidence="4" id="KW-0489">Methyltransferase</keyword>
<dbReference type="Gene3D" id="1.10.10.10">
    <property type="entry name" value="Winged helix-like DNA-binding domain superfamily/Winged helix DNA-binding domain"/>
    <property type="match status" value="1"/>
</dbReference>
<feature type="domain" description="Methylated-DNA-[protein]-cysteine S-methyltransferase DNA binding" evidence="2">
    <location>
        <begin position="2"/>
        <end position="84"/>
    </location>
</feature>
<dbReference type="InterPro" id="IPR036217">
    <property type="entry name" value="MethylDNA_cys_MeTrfase_DNAb"/>
</dbReference>
<gene>
    <name evidence="4" type="primary">ogt_1</name>
    <name evidence="4" type="ORF">CSLFYP84_00681</name>
    <name evidence="3" type="ORF">PM006_11535</name>
</gene>
<dbReference type="RefSeq" id="WP_003500828.1">
    <property type="nucleotide sequence ID" value="NZ_CACRUA010000007.1"/>
</dbReference>
<reference evidence="4" key="1">
    <citation type="submission" date="2019-11" db="EMBL/GenBank/DDBJ databases">
        <authorList>
            <person name="Feng L."/>
        </authorList>
    </citation>
    <scope>NUCLEOTIDE SEQUENCE</scope>
    <source>
        <strain evidence="4">CsymbiosumLFYP84</strain>
    </source>
</reference>
<keyword evidence="1" id="KW-0227">DNA damage</keyword>
<dbReference type="AlphaFoldDB" id="A0A6N2ZY07"/>
<sequence>MDFYKRMEKVCHIIPYGKVATYGQIAMLCGKPRNARQVGYALSHGRVESGIPAWRLVNSSGFLSGAAYFEYPEMQRLLLTEEGVAVSAENRVDLKKYGWKNSLAEALEMRKKFEREGI</sequence>
<dbReference type="InterPro" id="IPR052520">
    <property type="entry name" value="ATL_DNA_repair"/>
</dbReference>
<evidence type="ECO:0000313" key="3">
    <source>
        <dbReference type="EMBL" id="MDB2000834.1"/>
    </source>
</evidence>
<organism evidence="4">
    <name type="scientific">Clostridium symbiosum</name>
    <name type="common">Bacteroides symbiosus</name>
    <dbReference type="NCBI Taxonomy" id="1512"/>
    <lineage>
        <taxon>Bacteria</taxon>
        <taxon>Bacillati</taxon>
        <taxon>Bacillota</taxon>
        <taxon>Clostridia</taxon>
        <taxon>Lachnospirales</taxon>
        <taxon>Lachnospiraceae</taxon>
        <taxon>Otoolea</taxon>
    </lineage>
</organism>
<evidence type="ECO:0000256" key="1">
    <source>
        <dbReference type="ARBA" id="ARBA00022763"/>
    </source>
</evidence>
<name>A0A6N2ZY07_CLOSY</name>
<reference evidence="3" key="2">
    <citation type="submission" date="2023-01" db="EMBL/GenBank/DDBJ databases">
        <title>Human gut microbiome strain richness.</title>
        <authorList>
            <person name="Chen-Liaw A."/>
        </authorList>
    </citation>
    <scope>NUCLEOTIDE SEQUENCE</scope>
    <source>
        <strain evidence="3">B1_m1001713B170214d0_201011</strain>
    </source>
</reference>
<dbReference type="PANTHER" id="PTHR42942:SF1">
    <property type="entry name" value="ALKYLTRANSFERASE-LIKE PROTEIN 1"/>
    <property type="match status" value="1"/>
</dbReference>
<dbReference type="GO" id="GO:0032259">
    <property type="term" value="P:methylation"/>
    <property type="evidence" value="ECO:0007669"/>
    <property type="project" value="UniProtKB-KW"/>
</dbReference>
<dbReference type="GO" id="GO:0006281">
    <property type="term" value="P:DNA repair"/>
    <property type="evidence" value="ECO:0007669"/>
    <property type="project" value="InterPro"/>
</dbReference>
<dbReference type="PANTHER" id="PTHR42942">
    <property type="entry name" value="6-O-METHYLGUANINE DNA METHYLTRANSFERASE"/>
    <property type="match status" value="1"/>
</dbReference>
<dbReference type="SUPFAM" id="SSF46767">
    <property type="entry name" value="Methylated DNA-protein cysteine methyltransferase, C-terminal domain"/>
    <property type="match status" value="1"/>
</dbReference>
<dbReference type="InterPro" id="IPR014048">
    <property type="entry name" value="MethylDNA_cys_MeTrfase_DNA-bd"/>
</dbReference>
<dbReference type="Pfam" id="PF01035">
    <property type="entry name" value="DNA_binding_1"/>
    <property type="match status" value="1"/>
</dbReference>
<protein>
    <submittedName>
        <fullName evidence="3">MGMT family protein</fullName>
    </submittedName>
    <submittedName>
        <fullName evidence="4">Methylated-DNA--protein-cysteine methyltransferase</fullName>
        <ecNumber evidence="4">2.1.1.63</ecNumber>
    </submittedName>
</protein>
<keyword evidence="4" id="KW-0808">Transferase</keyword>
<dbReference type="GO" id="GO:0003908">
    <property type="term" value="F:methylated-DNA-[protein]-cysteine S-methyltransferase activity"/>
    <property type="evidence" value="ECO:0007669"/>
    <property type="project" value="UniProtKB-EC"/>
</dbReference>
<evidence type="ECO:0000313" key="4">
    <source>
        <dbReference type="EMBL" id="VYT82917.1"/>
    </source>
</evidence>
<dbReference type="EC" id="2.1.1.63" evidence="4"/>
<dbReference type="CDD" id="cd06445">
    <property type="entry name" value="ATase"/>
    <property type="match status" value="1"/>
</dbReference>
<dbReference type="Proteomes" id="UP001300871">
    <property type="component" value="Unassembled WGS sequence"/>
</dbReference>
<accession>A0A6N2ZY07</accession>
<dbReference type="InterPro" id="IPR036388">
    <property type="entry name" value="WH-like_DNA-bd_sf"/>
</dbReference>
<dbReference type="EMBL" id="CACRUA010000007">
    <property type="protein sequence ID" value="VYT82917.1"/>
    <property type="molecule type" value="Genomic_DNA"/>
</dbReference>
<evidence type="ECO:0000259" key="2">
    <source>
        <dbReference type="Pfam" id="PF01035"/>
    </source>
</evidence>